<accession>A0A5B9G1H2</accession>
<evidence type="ECO:0008006" key="3">
    <source>
        <dbReference type="Google" id="ProtNLM"/>
    </source>
</evidence>
<dbReference type="EMBL" id="CP042831">
    <property type="protein sequence ID" value="QEE50887.1"/>
    <property type="molecule type" value="Genomic_DNA"/>
</dbReference>
<evidence type="ECO:0000313" key="2">
    <source>
        <dbReference type="Proteomes" id="UP000321222"/>
    </source>
</evidence>
<organism evidence="1 2">
    <name type="scientific">Flavobacterium alkalisoli</name>
    <dbReference type="NCBI Taxonomy" id="2602769"/>
    <lineage>
        <taxon>Bacteria</taxon>
        <taxon>Pseudomonadati</taxon>
        <taxon>Bacteroidota</taxon>
        <taxon>Flavobacteriia</taxon>
        <taxon>Flavobacteriales</taxon>
        <taxon>Flavobacteriaceae</taxon>
        <taxon>Flavobacterium</taxon>
    </lineage>
</organism>
<reference evidence="1 2" key="1">
    <citation type="submission" date="2019-08" db="EMBL/GenBank/DDBJ databases">
        <title>Flavobacterium alkalisoli sp. nov., isolated from rhizosphere soil of Suaeda salsa.</title>
        <authorList>
            <person name="Sun J.-Q."/>
            <person name="Xu L."/>
        </authorList>
    </citation>
    <scope>NUCLEOTIDE SEQUENCE [LARGE SCALE GENOMIC DNA]</scope>
    <source>
        <strain evidence="1 2">XS-5</strain>
    </source>
</reference>
<sequence>MKIFRILLFSFFLFGCKNHSEKISFNASQNKTDSIDVKARFNEYFEVINHPFPISPDLAHQNAIHDYSEYKDILQGVASEAGKDKFYIRYAEFLKTKNGVSQEEKREKLISIYSSLNRINSMIRDGGTYFGHLDKRIPGYAEYSIYISIDNDYFEKEYNIENQKKLFIESINQHIKDDESVNLYYLAKEKEERKKDFDNQVEKLDSLITDYYYLRMAQEFNYSHYK</sequence>
<dbReference type="Proteomes" id="UP000321222">
    <property type="component" value="Chromosome"/>
</dbReference>
<gene>
    <name evidence="1" type="ORF">FUA48_15275</name>
</gene>
<dbReference type="KEGG" id="fak:FUA48_15275"/>
<name>A0A5B9G1H2_9FLAO</name>
<dbReference type="PROSITE" id="PS51257">
    <property type="entry name" value="PROKAR_LIPOPROTEIN"/>
    <property type="match status" value="1"/>
</dbReference>
<proteinExistence type="predicted"/>
<dbReference type="OrthoDB" id="676889at2"/>
<dbReference type="RefSeq" id="WP_147584330.1">
    <property type="nucleotide sequence ID" value="NZ_CP042831.1"/>
</dbReference>
<evidence type="ECO:0000313" key="1">
    <source>
        <dbReference type="EMBL" id="QEE50887.1"/>
    </source>
</evidence>
<keyword evidence="2" id="KW-1185">Reference proteome</keyword>
<dbReference type="AlphaFoldDB" id="A0A5B9G1H2"/>
<protein>
    <recommendedName>
        <fullName evidence="3">Lipoprotein</fullName>
    </recommendedName>
</protein>